<organism evidence="3">
    <name type="scientific">Acidobacterium capsulatum</name>
    <dbReference type="NCBI Taxonomy" id="33075"/>
    <lineage>
        <taxon>Bacteria</taxon>
        <taxon>Pseudomonadati</taxon>
        <taxon>Acidobacteriota</taxon>
        <taxon>Terriglobia</taxon>
        <taxon>Terriglobales</taxon>
        <taxon>Acidobacteriaceae</taxon>
        <taxon>Acidobacterium</taxon>
    </lineage>
</organism>
<feature type="chain" id="PRO_5031255381" evidence="1">
    <location>
        <begin position="35"/>
        <end position="378"/>
    </location>
</feature>
<gene>
    <name evidence="3" type="ORF">ENW50_10545</name>
</gene>
<proteinExistence type="predicted"/>
<dbReference type="SUPFAM" id="SSF49265">
    <property type="entry name" value="Fibronectin type III"/>
    <property type="match status" value="1"/>
</dbReference>
<dbReference type="Pfam" id="PF00041">
    <property type="entry name" value="fn3"/>
    <property type="match status" value="1"/>
</dbReference>
<dbReference type="PROSITE" id="PS50853">
    <property type="entry name" value="FN3"/>
    <property type="match status" value="1"/>
</dbReference>
<feature type="signal peptide" evidence="1">
    <location>
        <begin position="1"/>
        <end position="34"/>
    </location>
</feature>
<dbReference type="Gene3D" id="2.60.40.10">
    <property type="entry name" value="Immunoglobulins"/>
    <property type="match status" value="1"/>
</dbReference>
<dbReference type="InterPro" id="IPR036116">
    <property type="entry name" value="FN3_sf"/>
</dbReference>
<dbReference type="AlphaFoldDB" id="A0A7V5CTZ6"/>
<evidence type="ECO:0000256" key="1">
    <source>
        <dbReference type="SAM" id="SignalP"/>
    </source>
</evidence>
<sequence length="378" mass="39344">MTTAGAKSAAAAKRALAAAALLLAGLLTGCALEAAPSPPSLRIPTPVKDLTATRAGDAVTLRWTMPKRTTDKALLKGPQPVVVCRAVLPVAADAACQPIATLHFAPGQAVSWTRTLPPALLAGTPRLLAYSVELYSPWKKTAGPSNAANVVAGAPPPPVGPLRLTTRKDGIVMHWQPASPEPHMVMRIHRTLVAPPHAKQTRSSTGNMAGEGPAPEQVLEISLSRRDPGQAIDRDAALNHTYTYVLQRVLELKVNGAAAELPGAPSQPVTVDAKNLFAPAAPRDLEAVADATARAIDLSWRPSPESDVTGYAVYRRIAGSGGAWQRISPAKPLLAAPAWHDAGVVPGVTYEYAVTAISSNGLASPRSAPVSEALPTHP</sequence>
<comment type="caution">
    <text evidence="3">The sequence shown here is derived from an EMBL/GenBank/DDBJ whole genome shotgun (WGS) entry which is preliminary data.</text>
</comment>
<evidence type="ECO:0000259" key="2">
    <source>
        <dbReference type="PROSITE" id="PS50853"/>
    </source>
</evidence>
<dbReference type="PROSITE" id="PS51257">
    <property type="entry name" value="PROKAR_LIPOPROTEIN"/>
    <property type="match status" value="1"/>
</dbReference>
<accession>A0A7V5CTZ6</accession>
<keyword evidence="1" id="KW-0732">Signal</keyword>
<dbReference type="InterPro" id="IPR003961">
    <property type="entry name" value="FN3_dom"/>
</dbReference>
<dbReference type="InterPro" id="IPR013783">
    <property type="entry name" value="Ig-like_fold"/>
</dbReference>
<feature type="domain" description="Fibronectin type-III" evidence="2">
    <location>
        <begin position="281"/>
        <end position="378"/>
    </location>
</feature>
<reference evidence="3" key="1">
    <citation type="journal article" date="2020" name="mSystems">
        <title>Genome- and Community-Level Interaction Insights into Carbon Utilization and Element Cycling Functions of Hydrothermarchaeota in Hydrothermal Sediment.</title>
        <authorList>
            <person name="Zhou Z."/>
            <person name="Liu Y."/>
            <person name="Xu W."/>
            <person name="Pan J."/>
            <person name="Luo Z.H."/>
            <person name="Li M."/>
        </authorList>
    </citation>
    <scope>NUCLEOTIDE SEQUENCE [LARGE SCALE GENOMIC DNA]</scope>
    <source>
        <strain evidence="3">SpSt-855</strain>
    </source>
</reference>
<dbReference type="CDD" id="cd00063">
    <property type="entry name" value="FN3"/>
    <property type="match status" value="1"/>
</dbReference>
<evidence type="ECO:0000313" key="3">
    <source>
        <dbReference type="EMBL" id="HGY95102.1"/>
    </source>
</evidence>
<protein>
    <submittedName>
        <fullName evidence="3">Fibronectin type III domain-containing protein</fullName>
    </submittedName>
</protein>
<dbReference type="EMBL" id="DTKL01000065">
    <property type="protein sequence ID" value="HGY95102.1"/>
    <property type="molecule type" value="Genomic_DNA"/>
</dbReference>
<name>A0A7V5CTZ6_9BACT</name>